<dbReference type="AlphaFoldDB" id="A0A328U5X9"/>
<evidence type="ECO:0000313" key="6">
    <source>
        <dbReference type="EMBL" id="RAP75444.1"/>
    </source>
</evidence>
<accession>A0A328U5X9</accession>
<evidence type="ECO:0000256" key="1">
    <source>
        <dbReference type="ARBA" id="ARBA00022714"/>
    </source>
</evidence>
<dbReference type="RefSeq" id="WP_112883741.1">
    <property type="nucleotide sequence ID" value="NZ_QLUW01000003.1"/>
</dbReference>
<dbReference type="GO" id="GO:0051537">
    <property type="term" value="F:2 iron, 2 sulfur cluster binding"/>
    <property type="evidence" value="ECO:0007669"/>
    <property type="project" value="UniProtKB-KW"/>
</dbReference>
<gene>
    <name evidence="6" type="ORF">DL346_19040</name>
</gene>
<dbReference type="GO" id="GO:0046872">
    <property type="term" value="F:metal ion binding"/>
    <property type="evidence" value="ECO:0007669"/>
    <property type="project" value="UniProtKB-KW"/>
</dbReference>
<keyword evidence="1" id="KW-0001">2Fe-2S</keyword>
<dbReference type="Proteomes" id="UP000249260">
    <property type="component" value="Unassembled WGS sequence"/>
</dbReference>
<keyword evidence="3" id="KW-0408">Iron</keyword>
<feature type="domain" description="Rieske" evidence="5">
    <location>
        <begin position="40"/>
        <end position="104"/>
    </location>
</feature>
<keyword evidence="7" id="KW-1185">Reference proteome</keyword>
<evidence type="ECO:0000313" key="7">
    <source>
        <dbReference type="Proteomes" id="UP000249260"/>
    </source>
</evidence>
<organism evidence="6 7">
    <name type="scientific">Paenibacillus montanisoli</name>
    <dbReference type="NCBI Taxonomy" id="2081970"/>
    <lineage>
        <taxon>Bacteria</taxon>
        <taxon>Bacillati</taxon>
        <taxon>Bacillota</taxon>
        <taxon>Bacilli</taxon>
        <taxon>Bacillales</taxon>
        <taxon>Paenibacillaceae</taxon>
        <taxon>Paenibacillus</taxon>
    </lineage>
</organism>
<dbReference type="GO" id="GO:0016705">
    <property type="term" value="F:oxidoreductase activity, acting on paired donors, with incorporation or reduction of molecular oxygen"/>
    <property type="evidence" value="ECO:0007669"/>
    <property type="project" value="UniProtKB-ARBA"/>
</dbReference>
<dbReference type="SUPFAM" id="SSF50022">
    <property type="entry name" value="ISP domain"/>
    <property type="match status" value="1"/>
</dbReference>
<dbReference type="InterPro" id="IPR017941">
    <property type="entry name" value="Rieske_2Fe-2S"/>
</dbReference>
<evidence type="ECO:0000256" key="4">
    <source>
        <dbReference type="ARBA" id="ARBA00023014"/>
    </source>
</evidence>
<comment type="caution">
    <text evidence="6">The sequence shown here is derived from an EMBL/GenBank/DDBJ whole genome shotgun (WGS) entry which is preliminary data.</text>
</comment>
<proteinExistence type="predicted"/>
<dbReference type="GO" id="GO:0004497">
    <property type="term" value="F:monooxygenase activity"/>
    <property type="evidence" value="ECO:0007669"/>
    <property type="project" value="UniProtKB-ARBA"/>
</dbReference>
<dbReference type="OrthoDB" id="2614894at2"/>
<evidence type="ECO:0000256" key="2">
    <source>
        <dbReference type="ARBA" id="ARBA00022723"/>
    </source>
</evidence>
<sequence length="107" mass="12324">MSETINYRVIGNVEDYTEFPANVKLNNQPYYIVEAPRKDDEEQRYNLISAICPHAGGIVRPHLNELICPLHYWCFDKATGESTNVPGEELDCYPLEIQDGKFMARML</sequence>
<dbReference type="PROSITE" id="PS51296">
    <property type="entry name" value="RIESKE"/>
    <property type="match status" value="1"/>
</dbReference>
<dbReference type="Pfam" id="PF00355">
    <property type="entry name" value="Rieske"/>
    <property type="match status" value="1"/>
</dbReference>
<keyword evidence="4" id="KW-0411">Iron-sulfur</keyword>
<dbReference type="InterPro" id="IPR036922">
    <property type="entry name" value="Rieske_2Fe-2S_sf"/>
</dbReference>
<name>A0A328U5X9_9BACL</name>
<keyword evidence="2" id="KW-0479">Metal-binding</keyword>
<dbReference type="EMBL" id="QLUW01000003">
    <property type="protein sequence ID" value="RAP75444.1"/>
    <property type="molecule type" value="Genomic_DNA"/>
</dbReference>
<protein>
    <submittedName>
        <fullName evidence="6">Rieske (2Fe-2S) protein</fullName>
    </submittedName>
</protein>
<reference evidence="6 7" key="1">
    <citation type="submission" date="2018-06" db="EMBL/GenBank/DDBJ databases">
        <title>Paenibacillus montanisoli sp. nov., isolated from mountain area soil.</title>
        <authorList>
            <person name="Wu M."/>
        </authorList>
    </citation>
    <scope>NUCLEOTIDE SEQUENCE [LARGE SCALE GENOMIC DNA]</scope>
    <source>
        <strain evidence="6 7">RA17</strain>
    </source>
</reference>
<dbReference type="Gene3D" id="2.102.10.10">
    <property type="entry name" value="Rieske [2Fe-2S] iron-sulphur domain"/>
    <property type="match status" value="1"/>
</dbReference>
<evidence type="ECO:0000256" key="3">
    <source>
        <dbReference type="ARBA" id="ARBA00023004"/>
    </source>
</evidence>
<evidence type="ECO:0000259" key="5">
    <source>
        <dbReference type="PROSITE" id="PS51296"/>
    </source>
</evidence>
<dbReference type="CDD" id="cd03467">
    <property type="entry name" value="Rieske"/>
    <property type="match status" value="1"/>
</dbReference>